<reference evidence="1" key="2">
    <citation type="submission" date="2020-05" db="UniProtKB">
        <authorList>
            <consortium name="EnsemblMetazoa"/>
        </authorList>
    </citation>
    <scope>IDENTIFICATION</scope>
    <source>
        <strain evidence="1">Indian</strain>
    </source>
</reference>
<dbReference type="VEuPathDB" id="VectorBase:ASTE003487"/>
<reference evidence="2" key="1">
    <citation type="journal article" date="2014" name="Genome Biol.">
        <title>Genome analysis of a major urban malaria vector mosquito, Anopheles stephensi.</title>
        <authorList>
            <person name="Jiang X."/>
            <person name="Peery A."/>
            <person name="Hall A.B."/>
            <person name="Sharma A."/>
            <person name="Chen X.G."/>
            <person name="Waterhouse R.M."/>
            <person name="Komissarov A."/>
            <person name="Riehle M.M."/>
            <person name="Shouche Y."/>
            <person name="Sharakhova M.V."/>
            <person name="Lawson D."/>
            <person name="Pakpour N."/>
            <person name="Arensburger P."/>
            <person name="Davidson V.L."/>
            <person name="Eiglmeier K."/>
            <person name="Emrich S."/>
            <person name="George P."/>
            <person name="Kennedy R.C."/>
            <person name="Mane S.P."/>
            <person name="Maslen G."/>
            <person name="Oringanje C."/>
            <person name="Qi Y."/>
            <person name="Settlage R."/>
            <person name="Tojo M."/>
            <person name="Tubio J.M."/>
            <person name="Unger M.F."/>
            <person name="Wang B."/>
            <person name="Vernick K.D."/>
            <person name="Ribeiro J.M."/>
            <person name="James A.A."/>
            <person name="Michel K."/>
            <person name="Riehle M.A."/>
            <person name="Luckhart S."/>
            <person name="Sharakhov I.V."/>
            <person name="Tu Z."/>
        </authorList>
    </citation>
    <scope>NUCLEOTIDE SEQUENCE [LARGE SCALE GENOMIC DNA]</scope>
    <source>
        <strain evidence="2">Indian</strain>
    </source>
</reference>
<sequence>MILRHASVLVSCLLCIERVYCSICLYHGFHEKFFTDLNYIIDDFDSDIWYVLAFQQPNLPYRTLYHVPQDIASNRNCYSYTLRTRVGVILVELVCREARAGYDSFDIFTRPNGMYVVGSKGPQEARDFRVVHVMQLTRTTVLLISCSEQMNTYGMLVLNREPPTAKDTYQVHKIIEARLPYPLHHWLNYTVTSVSAGGETKCSCINHFVKSLDDPHDKRKGFVLITLLAAAMLLGVVKVLKRFWLAG</sequence>
<name>A0A182XVE2_ANOST</name>
<dbReference type="AlphaFoldDB" id="A0A182XVE2"/>
<accession>A0A182XVE2</accession>
<dbReference type="EnsemblMetazoa" id="ASTEI00178-RA">
    <property type="protein sequence ID" value="ASTEI00178-PA"/>
    <property type="gene ID" value="ASTEI00178"/>
</dbReference>
<keyword evidence="2" id="KW-1185">Reference proteome</keyword>
<protein>
    <submittedName>
        <fullName evidence="1">Uncharacterized protein</fullName>
    </submittedName>
</protein>
<proteinExistence type="predicted"/>
<dbReference type="VEuPathDB" id="VectorBase:ASTEI00178"/>
<organism evidence="1 2">
    <name type="scientific">Anopheles stephensi</name>
    <name type="common">Indo-Pakistan malaria mosquito</name>
    <dbReference type="NCBI Taxonomy" id="30069"/>
    <lineage>
        <taxon>Eukaryota</taxon>
        <taxon>Metazoa</taxon>
        <taxon>Ecdysozoa</taxon>
        <taxon>Arthropoda</taxon>
        <taxon>Hexapoda</taxon>
        <taxon>Insecta</taxon>
        <taxon>Pterygota</taxon>
        <taxon>Neoptera</taxon>
        <taxon>Endopterygota</taxon>
        <taxon>Diptera</taxon>
        <taxon>Nematocera</taxon>
        <taxon>Culicoidea</taxon>
        <taxon>Culicidae</taxon>
        <taxon>Anophelinae</taxon>
        <taxon>Anopheles</taxon>
    </lineage>
</organism>
<evidence type="ECO:0000313" key="2">
    <source>
        <dbReference type="Proteomes" id="UP000076408"/>
    </source>
</evidence>
<evidence type="ECO:0000313" key="1">
    <source>
        <dbReference type="EnsemblMetazoa" id="ASTEI00178-PA"/>
    </source>
</evidence>
<dbReference type="OMA" id="SICLYHG"/>
<dbReference type="Proteomes" id="UP000076408">
    <property type="component" value="Unassembled WGS sequence"/>
</dbReference>